<sequence>MNVDHHLARELAHIRVMIAQLEHLVREDDARWTSLVTTPDYWRARINEILATGLPPALEPPIRALLARLDTIRASRS</sequence>
<dbReference type="EMBL" id="AP023177">
    <property type="protein sequence ID" value="BCF94745.1"/>
    <property type="molecule type" value="Genomic_DNA"/>
</dbReference>
<dbReference type="Proteomes" id="UP000510888">
    <property type="component" value="Plasmid PPGU16_p2"/>
</dbReference>
<evidence type="ECO:0008006" key="3">
    <source>
        <dbReference type="Google" id="ProtNLM"/>
    </source>
</evidence>
<dbReference type="RefSeq" id="WP_180727529.1">
    <property type="nucleotide sequence ID" value="NZ_AP023177.1"/>
</dbReference>
<evidence type="ECO:0000313" key="1">
    <source>
        <dbReference type="EMBL" id="BCF94745.1"/>
    </source>
</evidence>
<evidence type="ECO:0000313" key="2">
    <source>
        <dbReference type="Proteomes" id="UP000510888"/>
    </source>
</evidence>
<proteinExistence type="predicted"/>
<organism evidence="1 2">
    <name type="scientific">Paraburkholderia largidicola</name>
    <dbReference type="NCBI Taxonomy" id="3014751"/>
    <lineage>
        <taxon>Bacteria</taxon>
        <taxon>Pseudomonadati</taxon>
        <taxon>Pseudomonadota</taxon>
        <taxon>Betaproteobacteria</taxon>
        <taxon>Burkholderiales</taxon>
        <taxon>Burkholderiaceae</taxon>
        <taxon>Paraburkholderia</taxon>
    </lineage>
</organism>
<name>A0A7I8C231_9BURK</name>
<accession>A0A7I8C231</accession>
<keyword evidence="1" id="KW-0614">Plasmid</keyword>
<reference evidence="1 2" key="1">
    <citation type="journal article" date="2020" name="Genes (Basel)">
        <title>Genomic Comparison of Insect Gut Symbionts from Divergent Burkholderia Subclades.</title>
        <authorList>
            <person name="Takeshita K."/>
            <person name="Kikuchi Y."/>
        </authorList>
    </citation>
    <scope>NUCLEOTIDE SEQUENCE [LARGE SCALE GENOMIC DNA]</scope>
    <source>
        <strain evidence="1 2">PGU16</strain>
        <plasmid evidence="1 2">PPGU16_p2</plasmid>
    </source>
</reference>
<protein>
    <recommendedName>
        <fullName evidence="3">Flagellar protein FliT</fullName>
    </recommendedName>
</protein>
<dbReference type="KEGG" id="plad:PPGU16_78120"/>
<geneLocation type="plasmid" evidence="1 2">
    <name>PPGU16_p2</name>
</geneLocation>
<gene>
    <name evidence="1" type="ORF">PPGU16_78120</name>
</gene>
<keyword evidence="2" id="KW-1185">Reference proteome</keyword>
<dbReference type="AlphaFoldDB" id="A0A7I8C231"/>